<protein>
    <submittedName>
        <fullName evidence="2">Uncharacterized protein</fullName>
    </submittedName>
</protein>
<keyword evidence="1" id="KW-1133">Transmembrane helix</keyword>
<gene>
    <name evidence="2" type="ORF">NW766_001683</name>
</gene>
<dbReference type="EMBL" id="JAPDHF010000002">
    <property type="protein sequence ID" value="KAJ4022640.1"/>
    <property type="molecule type" value="Genomic_DNA"/>
</dbReference>
<proteinExistence type="predicted"/>
<dbReference type="Proteomes" id="UP001152130">
    <property type="component" value="Unassembled WGS sequence"/>
</dbReference>
<feature type="transmembrane region" description="Helical" evidence="1">
    <location>
        <begin position="438"/>
        <end position="455"/>
    </location>
</feature>
<dbReference type="OrthoDB" id="3903561at2759"/>
<feature type="transmembrane region" description="Helical" evidence="1">
    <location>
        <begin position="413"/>
        <end position="432"/>
    </location>
</feature>
<dbReference type="AlphaFoldDB" id="A0A9W8Q0S7"/>
<evidence type="ECO:0000313" key="3">
    <source>
        <dbReference type="Proteomes" id="UP001152130"/>
    </source>
</evidence>
<feature type="transmembrane region" description="Helical" evidence="1">
    <location>
        <begin position="485"/>
        <end position="505"/>
    </location>
</feature>
<sequence>MACVSWRVFSEYLEISIASKPATYITVWLLRFRQDSSVLSTIRLVAQFFRRGLASKAAMSIMVISLIFIFSLPTIAGSMSGYTSFNEAYMNTTDGRLVLFSTVRPVAFVIHDGNRAKDFGTDSIVPWKADVHSENGVLVSRPFDVCYGGSGMYAEKGCELQQDVARYVQLYGFNASGDRENGTSQNSTEFRGQTIDWPPLNISAFYIPSRFYFDWPSPAEPRWIENPYGDPSQIMYQAGSDVYSPDQLEKYGMCQAVKGEDSVQRYRWGFSFLQLYVVTIIMEVWSLSLMILWLKTHRTLELNNRGPAIRQWKGFLEFTKTIRIQLEQVGIDIDGLQEDELEREVDKLLHGGSISSQPLSEPPFTLRRWLWTNKWLFPKVAVAVVLILSEHMVRPLGPLTFLREGFITWEVQALECTPFYTLFGLIIAYSMGTTFKNGLAIFTLALLLSVPFFFYDAIHRDLTLPGLLSGVYLALGIGSTKGSRFVLFGIPFLLNYTTVLAFFLISYRDAWGVEPIARRAPASAFTNIAVMAMSR</sequence>
<keyword evidence="3" id="KW-1185">Reference proteome</keyword>
<feature type="transmembrane region" description="Helical" evidence="1">
    <location>
        <begin position="57"/>
        <end position="76"/>
    </location>
</feature>
<feature type="transmembrane region" description="Helical" evidence="1">
    <location>
        <begin position="275"/>
        <end position="294"/>
    </location>
</feature>
<organism evidence="2 3">
    <name type="scientific">Fusarium irregulare</name>
    <dbReference type="NCBI Taxonomy" id="2494466"/>
    <lineage>
        <taxon>Eukaryota</taxon>
        <taxon>Fungi</taxon>
        <taxon>Dikarya</taxon>
        <taxon>Ascomycota</taxon>
        <taxon>Pezizomycotina</taxon>
        <taxon>Sordariomycetes</taxon>
        <taxon>Hypocreomycetidae</taxon>
        <taxon>Hypocreales</taxon>
        <taxon>Nectriaceae</taxon>
        <taxon>Fusarium</taxon>
        <taxon>Fusarium incarnatum-equiseti species complex</taxon>
    </lineage>
</organism>
<name>A0A9W8Q0S7_9HYPO</name>
<reference evidence="2" key="1">
    <citation type="submission" date="2022-10" db="EMBL/GenBank/DDBJ databases">
        <title>Fusarium specimens isolated from Avocado Roots.</title>
        <authorList>
            <person name="Stajich J."/>
            <person name="Roper C."/>
            <person name="Heimlech-Rivalta G."/>
        </authorList>
    </citation>
    <scope>NUCLEOTIDE SEQUENCE</scope>
    <source>
        <strain evidence="2">CF00143</strain>
    </source>
</reference>
<comment type="caution">
    <text evidence="2">The sequence shown here is derived from an EMBL/GenBank/DDBJ whole genome shotgun (WGS) entry which is preliminary data.</text>
</comment>
<feature type="transmembrane region" description="Helical" evidence="1">
    <location>
        <begin position="375"/>
        <end position="393"/>
    </location>
</feature>
<evidence type="ECO:0000313" key="2">
    <source>
        <dbReference type="EMBL" id="KAJ4022640.1"/>
    </source>
</evidence>
<accession>A0A9W8Q0S7</accession>
<keyword evidence="1" id="KW-0812">Transmembrane</keyword>
<evidence type="ECO:0000256" key="1">
    <source>
        <dbReference type="SAM" id="Phobius"/>
    </source>
</evidence>
<keyword evidence="1" id="KW-0472">Membrane</keyword>